<name>F2TYP6_SALR5</name>
<evidence type="ECO:0000256" key="2">
    <source>
        <dbReference type="SAM" id="MobiDB-lite"/>
    </source>
</evidence>
<dbReference type="SUPFAM" id="SSF48350">
    <property type="entry name" value="GTPase activation domain, GAP"/>
    <property type="match status" value="1"/>
</dbReference>
<dbReference type="Pfam" id="PF00620">
    <property type="entry name" value="RhoGAP"/>
    <property type="match status" value="1"/>
</dbReference>
<sequence length="838" mass="93226">MDEERQQGGGGSLLASFDRLAEQQLALLDDAHQQGQRYHRVLKKLGVNDRKTVPEFFEQIDDMQEEVRQSEGRVNDLERVAAELQAEAAALMEGIGQEQIKRQTAEAEFEEAWDIMQDVYQLICESGDDTMAVSINPAELSKSMRRLSATRRSVLHRRETLDPQSSPCPRPPESPLPLLKRRQVRRSQHGTEVRLPKLIVEEDNEGEEEQHAEMASDSDVTEDEEDSSTNTSTSDGTDTTDITDTSVTTDSSDSSGVTAATATTATTATTTSSATTSSSSGSSSSGSSRTTASSTDFEDKDVLLDEPSQRIKAWLETSVIIEDGSLSGFDEDDVVTDDDNDDDDDDDDEEDVEDVVDDDDGHDGHTSVSTGYDLESEGASSNGDGKYHPAPGPSASSRRRSDWFDVYGGVVPARGPPSASSSEPAADAKPNTVHFHPSTKTSEQSPANTKPKHRTSTGGKGNKMDVSEDTADPENVSIELGSPPQASAVQRRHMQPDCVEDVYKGKTGRRIREHDLDKYSSATRTFTCRHCSTRIRRGEKHQRCWQCTQHFHDRCATEGIPAMCEPPPFFASDGKKRKPVRPGFNLQNDVFQEALKSNCYTLVPRIVEDCVRQLDRRGPMSQGIYRIPGTKSNVDRLWDGFFKDERPPSLYTHADINDVASLLKLYLRGLDEPLLTFDLYPVFAVAVKDEKNRKNKVIFADLCKVVQELPPINFFTLHFIIRHLKRLSKHSERTSMTLENLAVCFGPSIMWPRQQSISAIAVSNKVAEYLIRMPSKKWDATQQEFLQRSNLITDVSVDGKKLKKQQQASMKKRKKEAKKNVRNPAGSLRSRGSSIKML</sequence>
<feature type="compositionally biased region" description="Basic residues" evidence="2">
    <location>
        <begin position="179"/>
        <end position="188"/>
    </location>
</feature>
<dbReference type="InterPro" id="IPR008936">
    <property type="entry name" value="Rho_GTPase_activation_prot"/>
</dbReference>
<dbReference type="GO" id="GO:0007266">
    <property type="term" value="P:Rho protein signal transduction"/>
    <property type="evidence" value="ECO:0007669"/>
    <property type="project" value="TreeGrafter"/>
</dbReference>
<dbReference type="GO" id="GO:0005634">
    <property type="term" value="C:nucleus"/>
    <property type="evidence" value="ECO:0007669"/>
    <property type="project" value="TreeGrafter"/>
</dbReference>
<evidence type="ECO:0000259" key="4">
    <source>
        <dbReference type="PROSITE" id="PS50238"/>
    </source>
</evidence>
<dbReference type="PANTHER" id="PTHR46199">
    <property type="entry name" value="RAC GTPASE-ACTIVATING PROTEIN 1"/>
    <property type="match status" value="1"/>
</dbReference>
<dbReference type="GO" id="GO:0097149">
    <property type="term" value="C:centralspindlin complex"/>
    <property type="evidence" value="ECO:0007669"/>
    <property type="project" value="TreeGrafter"/>
</dbReference>
<organism evidence="6">
    <name type="scientific">Salpingoeca rosetta (strain ATCC 50818 / BSB-021)</name>
    <dbReference type="NCBI Taxonomy" id="946362"/>
    <lineage>
        <taxon>Eukaryota</taxon>
        <taxon>Choanoflagellata</taxon>
        <taxon>Craspedida</taxon>
        <taxon>Salpingoecidae</taxon>
        <taxon>Salpingoeca</taxon>
    </lineage>
</organism>
<reference evidence="5" key="1">
    <citation type="submission" date="2009-08" db="EMBL/GenBank/DDBJ databases">
        <title>Annotation of Salpingoeca rosetta.</title>
        <authorList>
            <consortium name="The Broad Institute Genome Sequencing Platform"/>
            <person name="Russ C."/>
            <person name="Cuomo C."/>
            <person name="Burger G."/>
            <person name="Gray M.W."/>
            <person name="Holland P.W.H."/>
            <person name="King N."/>
            <person name="Lang F.B.F."/>
            <person name="Roger A.J."/>
            <person name="Ruiz-Trillo I."/>
            <person name="Young S.K."/>
            <person name="Zeng Q."/>
            <person name="Gargeya S."/>
            <person name="Alvarado L."/>
            <person name="Berlin A."/>
            <person name="Chapman S.B."/>
            <person name="Chen Z."/>
            <person name="Freedman E."/>
            <person name="Gellesch M."/>
            <person name="Goldberg J."/>
            <person name="Griggs A."/>
            <person name="Gujja S."/>
            <person name="Heilman E."/>
            <person name="Heiman D."/>
            <person name="Howarth C."/>
            <person name="Mehta T."/>
            <person name="Neiman D."/>
            <person name="Pearson M."/>
            <person name="Roberts A."/>
            <person name="Saif S."/>
            <person name="Shea T."/>
            <person name="Shenoy N."/>
            <person name="Sisk P."/>
            <person name="Stolte C."/>
            <person name="Sykes S."/>
            <person name="White J."/>
            <person name="Yandava C."/>
            <person name="Haas B."/>
            <person name="Nusbaum C."/>
            <person name="Birren B."/>
        </authorList>
    </citation>
    <scope>NUCLEOTIDE SEQUENCE [LARGE SCALE GENOMIC DNA]</scope>
    <source>
        <strain evidence="5">ATCC 50818</strain>
    </source>
</reference>
<keyword evidence="1" id="KW-0175">Coiled coil</keyword>
<dbReference type="Proteomes" id="UP000007799">
    <property type="component" value="Unassembled WGS sequence"/>
</dbReference>
<feature type="domain" description="Rho-GAP" evidence="4">
    <location>
        <begin position="593"/>
        <end position="778"/>
    </location>
</feature>
<feature type="compositionally biased region" description="Polar residues" evidence="2">
    <location>
        <begin position="438"/>
        <end position="448"/>
    </location>
</feature>
<evidence type="ECO:0000313" key="6">
    <source>
        <dbReference type="Proteomes" id="UP000007799"/>
    </source>
</evidence>
<feature type="compositionally biased region" description="Pro residues" evidence="2">
    <location>
        <begin position="166"/>
        <end position="175"/>
    </location>
</feature>
<accession>F2TYP6</accession>
<evidence type="ECO:0000259" key="3">
    <source>
        <dbReference type="PROSITE" id="PS50081"/>
    </source>
</evidence>
<dbReference type="OrthoDB" id="2218807at2759"/>
<evidence type="ECO:0000256" key="1">
    <source>
        <dbReference type="SAM" id="Coils"/>
    </source>
</evidence>
<dbReference type="AlphaFoldDB" id="F2TYP6"/>
<dbReference type="GO" id="GO:0032154">
    <property type="term" value="C:cleavage furrow"/>
    <property type="evidence" value="ECO:0007669"/>
    <property type="project" value="TreeGrafter"/>
</dbReference>
<dbReference type="GeneID" id="16078274"/>
<feature type="region of interest" description="Disordered" evidence="2">
    <location>
        <begin position="149"/>
        <end position="305"/>
    </location>
</feature>
<dbReference type="InterPro" id="IPR002219">
    <property type="entry name" value="PKC_DAG/PE"/>
</dbReference>
<dbReference type="KEGG" id="sre:PTSG_01699"/>
<dbReference type="GO" id="GO:0051233">
    <property type="term" value="C:spindle midzone"/>
    <property type="evidence" value="ECO:0007669"/>
    <property type="project" value="TreeGrafter"/>
</dbReference>
<proteinExistence type="predicted"/>
<dbReference type="InParanoid" id="F2TYP6"/>
<feature type="domain" description="Phorbol-ester/DAG-type" evidence="3">
    <location>
        <begin position="513"/>
        <end position="564"/>
    </location>
</feature>
<dbReference type="PROSITE" id="PS50081">
    <property type="entry name" value="ZF_DAG_PE_2"/>
    <property type="match status" value="1"/>
</dbReference>
<dbReference type="PROSITE" id="PS00479">
    <property type="entry name" value="ZF_DAG_PE_1"/>
    <property type="match status" value="1"/>
</dbReference>
<dbReference type="eggNOG" id="KOG3564">
    <property type="taxonomic scope" value="Eukaryota"/>
</dbReference>
<feature type="compositionally biased region" description="Low complexity" evidence="2">
    <location>
        <begin position="228"/>
        <end position="295"/>
    </location>
</feature>
<dbReference type="GO" id="GO:0005096">
    <property type="term" value="F:GTPase activator activity"/>
    <property type="evidence" value="ECO:0007669"/>
    <property type="project" value="TreeGrafter"/>
</dbReference>
<dbReference type="CDD" id="cd00159">
    <property type="entry name" value="RhoGAP"/>
    <property type="match status" value="1"/>
</dbReference>
<dbReference type="GO" id="GO:0051256">
    <property type="term" value="P:mitotic spindle midzone assembly"/>
    <property type="evidence" value="ECO:0007669"/>
    <property type="project" value="TreeGrafter"/>
</dbReference>
<feature type="compositionally biased region" description="Low complexity" evidence="2">
    <location>
        <begin position="412"/>
        <end position="430"/>
    </location>
</feature>
<evidence type="ECO:0000313" key="5">
    <source>
        <dbReference type="EMBL" id="EGD78720.1"/>
    </source>
</evidence>
<dbReference type="GO" id="GO:0030496">
    <property type="term" value="C:midbody"/>
    <property type="evidence" value="ECO:0007669"/>
    <property type="project" value="TreeGrafter"/>
</dbReference>
<feature type="compositionally biased region" description="Acidic residues" evidence="2">
    <location>
        <begin position="329"/>
        <end position="361"/>
    </location>
</feature>
<feature type="coiled-coil region" evidence="1">
    <location>
        <begin position="60"/>
        <end position="94"/>
    </location>
</feature>
<dbReference type="GO" id="GO:0000281">
    <property type="term" value="P:mitotic cytokinesis"/>
    <property type="evidence" value="ECO:0007669"/>
    <property type="project" value="TreeGrafter"/>
</dbReference>
<dbReference type="InterPro" id="IPR000198">
    <property type="entry name" value="RhoGAP_dom"/>
</dbReference>
<dbReference type="PANTHER" id="PTHR46199:SF3">
    <property type="entry name" value="RAC GTPASE-ACTIVATING PROTEIN 1"/>
    <property type="match status" value="1"/>
</dbReference>
<dbReference type="RefSeq" id="XP_004997677.1">
    <property type="nucleotide sequence ID" value="XM_004997620.1"/>
</dbReference>
<dbReference type="SMART" id="SM00324">
    <property type="entry name" value="RhoGAP"/>
    <property type="match status" value="1"/>
</dbReference>
<feature type="region of interest" description="Disordered" evidence="2">
    <location>
        <begin position="317"/>
        <end position="494"/>
    </location>
</feature>
<feature type="region of interest" description="Disordered" evidence="2">
    <location>
        <begin position="802"/>
        <end position="838"/>
    </location>
</feature>
<dbReference type="CDD" id="cd00029">
    <property type="entry name" value="C1"/>
    <property type="match status" value="1"/>
</dbReference>
<feature type="compositionally biased region" description="Basic residues" evidence="2">
    <location>
        <begin position="810"/>
        <end position="821"/>
    </location>
</feature>
<keyword evidence="6" id="KW-1185">Reference proteome</keyword>
<dbReference type="EMBL" id="GL832957">
    <property type="protein sequence ID" value="EGD78720.1"/>
    <property type="molecule type" value="Genomic_DNA"/>
</dbReference>
<dbReference type="OMA" id="NMMHSYN"/>
<evidence type="ECO:0008006" key="7">
    <source>
        <dbReference type="Google" id="ProtNLM"/>
    </source>
</evidence>
<dbReference type="PROSITE" id="PS50238">
    <property type="entry name" value="RHOGAP"/>
    <property type="match status" value="1"/>
</dbReference>
<protein>
    <recommendedName>
        <fullName evidence="7">Rho-GAP domain-containing protein</fullName>
    </recommendedName>
</protein>
<gene>
    <name evidence="5" type="ORF">PTSG_01699</name>
</gene>
<dbReference type="Gene3D" id="1.10.555.10">
    <property type="entry name" value="Rho GTPase activation protein"/>
    <property type="match status" value="1"/>
</dbReference>
<dbReference type="STRING" id="946362.F2TYP6"/>